<organism evidence="5">
    <name type="scientific">Paraconexibacter sp. AEG42_29</name>
    <dbReference type="NCBI Taxonomy" id="2997339"/>
    <lineage>
        <taxon>Bacteria</taxon>
        <taxon>Bacillati</taxon>
        <taxon>Actinomycetota</taxon>
        <taxon>Thermoleophilia</taxon>
        <taxon>Solirubrobacterales</taxon>
        <taxon>Paraconexibacteraceae</taxon>
        <taxon>Paraconexibacter</taxon>
    </lineage>
</organism>
<evidence type="ECO:0000256" key="1">
    <source>
        <dbReference type="ARBA" id="ARBA00010062"/>
    </source>
</evidence>
<dbReference type="SUPFAM" id="SSF53822">
    <property type="entry name" value="Periplasmic binding protein-like I"/>
    <property type="match status" value="1"/>
</dbReference>
<dbReference type="Pfam" id="PF13458">
    <property type="entry name" value="Peripla_BP_6"/>
    <property type="match status" value="1"/>
</dbReference>
<gene>
    <name evidence="5" type="ORF">DSM112329_03200</name>
</gene>
<protein>
    <recommendedName>
        <fullName evidence="4">Leucine-binding protein domain-containing protein</fullName>
    </recommendedName>
</protein>
<proteinExistence type="inferred from homology"/>
<keyword evidence="2" id="KW-0732">Signal</keyword>
<dbReference type="InterPro" id="IPR028081">
    <property type="entry name" value="Leu-bd"/>
</dbReference>
<dbReference type="AlphaFoldDB" id="A0AAU7AYD4"/>
<dbReference type="CDD" id="cd06342">
    <property type="entry name" value="PBP1_ABC_LIVBP-like"/>
    <property type="match status" value="1"/>
</dbReference>
<dbReference type="InterPro" id="IPR028082">
    <property type="entry name" value="Peripla_BP_I"/>
</dbReference>
<dbReference type="KEGG" id="parq:DSM112329_03200"/>
<dbReference type="EMBL" id="CP114014">
    <property type="protein sequence ID" value="XAY06331.1"/>
    <property type="molecule type" value="Genomic_DNA"/>
</dbReference>
<feature type="domain" description="Leucine-binding protein" evidence="4">
    <location>
        <begin position="54"/>
        <end position="412"/>
    </location>
</feature>
<feature type="compositionally biased region" description="Low complexity" evidence="3">
    <location>
        <begin position="24"/>
        <end position="45"/>
    </location>
</feature>
<comment type="similarity">
    <text evidence="1">Belongs to the leucine-binding protein family.</text>
</comment>
<evidence type="ECO:0000256" key="3">
    <source>
        <dbReference type="SAM" id="MobiDB-lite"/>
    </source>
</evidence>
<sequence>MVGCLLGTLAIGISACGSDDDDSSSTPAAGSTPAGTTSTATSAGSGTANVYSSLPLQGASKDQTNAMVDGIKLALKEAGNKAGGVTVKYTSLDDSTAQAGNWDEQQVGANARKVAQDKKSVALIGEFNSGATKVSLPILNEVGIAQISPANTYVGLTTDEPGSEKGEPAIYYPSQKRTYARIVPRDTVQGGALVTQMKNDGCKSVAMANDKDTYGAGLTRVIGIKAKEQGLSILSDTGIQPDAANFRGFASKIKGEGADCFFFGGVTANGAIQLYKDVNSAIPTAKLYGGDGVCESGFTNPSKDGIPAKVGKLFSCTVATLDLPSYPGGKAFIESFNKEYNNPKPDPYAIYGYEAMKLVLDTIEAAGEEGTTREGFLKALFETKDRDSVLGKYSIDENGDTTLTDYGLYKVGASDGNPTYDSTIKAAG</sequence>
<dbReference type="PANTHER" id="PTHR47151">
    <property type="entry name" value="LEU/ILE/VAL-BINDING ABC TRANSPORTER SUBUNIT"/>
    <property type="match status" value="1"/>
</dbReference>
<name>A0AAU7AYD4_9ACTN</name>
<feature type="region of interest" description="Disordered" evidence="3">
    <location>
        <begin position="17"/>
        <end position="45"/>
    </location>
</feature>
<evidence type="ECO:0000313" key="5">
    <source>
        <dbReference type="EMBL" id="XAY06331.1"/>
    </source>
</evidence>
<dbReference type="PANTHER" id="PTHR47151:SF2">
    <property type="entry name" value="AMINO ACID BINDING PROTEIN"/>
    <property type="match status" value="1"/>
</dbReference>
<evidence type="ECO:0000256" key="2">
    <source>
        <dbReference type="ARBA" id="ARBA00022729"/>
    </source>
</evidence>
<dbReference type="Gene3D" id="3.40.50.2300">
    <property type="match status" value="2"/>
</dbReference>
<evidence type="ECO:0000259" key="4">
    <source>
        <dbReference type="Pfam" id="PF13458"/>
    </source>
</evidence>
<reference evidence="5" key="1">
    <citation type="submission" date="2022-12" db="EMBL/GenBank/DDBJ databases">
        <title>Paraconexibacter alkalitolerans sp. nov. and Baekduia alba sp. nov., isolated from soil and emended description of the genera Paraconexibacter (Chun et al., 2020) and Baekduia (An et al., 2020).</title>
        <authorList>
            <person name="Vieira S."/>
            <person name="Huber K.J."/>
            <person name="Geppert A."/>
            <person name="Wolf J."/>
            <person name="Neumann-Schaal M."/>
            <person name="Muesken M."/>
            <person name="Overmann J."/>
        </authorList>
    </citation>
    <scope>NUCLEOTIDE SEQUENCE</scope>
    <source>
        <strain evidence="5">AEG42_29</strain>
    </source>
</reference>
<accession>A0AAU7AYD4</accession>